<feature type="compositionally biased region" description="Basic and acidic residues" evidence="1">
    <location>
        <begin position="131"/>
        <end position="141"/>
    </location>
</feature>
<dbReference type="EMBL" id="UNSH01000036">
    <property type="protein sequence ID" value="SZF01456.1"/>
    <property type="molecule type" value="Genomic_DNA"/>
</dbReference>
<gene>
    <name evidence="2" type="ORF">BLGHR1_12222</name>
</gene>
<evidence type="ECO:0000256" key="1">
    <source>
        <dbReference type="SAM" id="MobiDB-lite"/>
    </source>
</evidence>
<feature type="region of interest" description="Disordered" evidence="1">
    <location>
        <begin position="158"/>
        <end position="216"/>
    </location>
</feature>
<proteinExistence type="predicted"/>
<feature type="compositionally biased region" description="Polar residues" evidence="1">
    <location>
        <begin position="291"/>
        <end position="300"/>
    </location>
</feature>
<feature type="compositionally biased region" description="Pro residues" evidence="1">
    <location>
        <begin position="465"/>
        <end position="475"/>
    </location>
</feature>
<name>A0A383UNS0_BLUHO</name>
<dbReference type="VEuPathDB" id="FungiDB:BLGHR1_12222"/>
<protein>
    <submittedName>
        <fullName evidence="2">Uncharacterized protein</fullName>
    </submittedName>
</protein>
<feature type="region of interest" description="Disordered" evidence="1">
    <location>
        <begin position="1"/>
        <end position="32"/>
    </location>
</feature>
<evidence type="ECO:0000313" key="2">
    <source>
        <dbReference type="EMBL" id="SZF01456.1"/>
    </source>
</evidence>
<sequence>MAAASVPQVQSTLSPPLSSHGGTDKWEISVPIQSENSQALNIDIHSKKFPPDPQTVKLDASRRANTITLTPYSENELLSSPRLSVLNTKDGNISDTGSATDSLLDLYGLNRGGISSMESGDGLSSNSSKIKPNEDSEKSRWIHRDKLARIESQELQAAGIVLPHSRAPSKASSRRQHSRDIPTTNTKAEQTSKRQQIDSLPTEEEEAPESNTWDLRLPEEILGSSYVDVSGSVRSLSRIPVCKKSPFPIPTAHLERDTPLQRNKSSTLLEEEDTVSYSKVRGSNDNKKESSITPSIQSKRAVSENLPPKKPGVRNRSASANKLPAQRPRTRSGSIGPQSLLRGAESAQTTTKRPEGDPPWLSSMYKPDPRLPPDQQILPTIAKRLQQEKWEKEGKFGNVYDTSFRPLNDQAPLKPSASSPTRTNEPGSEHGTEWPLRNPKSPSLSTGRPGTAGGYSTMPKIIELPPAPSPLPSARPPIKLQEPEPELNKKKACGCCTVM</sequence>
<evidence type="ECO:0000313" key="3">
    <source>
        <dbReference type="Proteomes" id="UP000275772"/>
    </source>
</evidence>
<dbReference type="AlphaFoldDB" id="A0A383UNS0"/>
<feature type="compositionally biased region" description="Polar residues" evidence="1">
    <location>
        <begin position="416"/>
        <end position="426"/>
    </location>
</feature>
<feature type="compositionally biased region" description="Polar residues" evidence="1">
    <location>
        <begin position="116"/>
        <end position="130"/>
    </location>
</feature>
<feature type="region of interest" description="Disordered" evidence="1">
    <location>
        <begin position="243"/>
        <end position="374"/>
    </location>
</feature>
<feature type="region of interest" description="Disordered" evidence="1">
    <location>
        <begin position="45"/>
        <end position="64"/>
    </location>
</feature>
<dbReference type="Proteomes" id="UP000275772">
    <property type="component" value="Unassembled WGS sequence"/>
</dbReference>
<feature type="compositionally biased region" description="Polar residues" evidence="1">
    <location>
        <begin position="7"/>
        <end position="21"/>
    </location>
</feature>
<reference evidence="2 3" key="1">
    <citation type="submission" date="2017-11" db="EMBL/GenBank/DDBJ databases">
        <authorList>
            <person name="Kracher B."/>
        </authorList>
    </citation>
    <scope>NUCLEOTIDE SEQUENCE [LARGE SCALE GENOMIC DNA]</scope>
    <source>
        <strain evidence="2 3">RACE1</strain>
    </source>
</reference>
<organism evidence="2 3">
    <name type="scientific">Blumeria hordei</name>
    <name type="common">Barley powdery mildew</name>
    <name type="synonym">Blumeria graminis f. sp. hordei</name>
    <dbReference type="NCBI Taxonomy" id="2867405"/>
    <lineage>
        <taxon>Eukaryota</taxon>
        <taxon>Fungi</taxon>
        <taxon>Dikarya</taxon>
        <taxon>Ascomycota</taxon>
        <taxon>Pezizomycotina</taxon>
        <taxon>Leotiomycetes</taxon>
        <taxon>Erysiphales</taxon>
        <taxon>Erysiphaceae</taxon>
        <taxon>Blumeria</taxon>
    </lineage>
</organism>
<feature type="region of interest" description="Disordered" evidence="1">
    <location>
        <begin position="116"/>
        <end position="141"/>
    </location>
</feature>
<feature type="region of interest" description="Disordered" evidence="1">
    <location>
        <begin position="396"/>
        <end position="486"/>
    </location>
</feature>
<accession>A0A383UNS0</accession>